<dbReference type="Pfam" id="PF01504">
    <property type="entry name" value="PIP5K"/>
    <property type="match status" value="2"/>
</dbReference>
<dbReference type="PANTHER" id="PTHR23086:SF8">
    <property type="entry name" value="PHOSPHATIDYLINOSITOL 5-PHOSPHATE 4-KINASE, ISOFORM A"/>
    <property type="match status" value="1"/>
</dbReference>
<feature type="transmembrane region" description="Helical" evidence="4">
    <location>
        <begin position="731"/>
        <end position="748"/>
    </location>
</feature>
<keyword evidence="1" id="KW-0418">Kinase</keyword>
<dbReference type="InterPro" id="IPR002498">
    <property type="entry name" value="PInositol-4-P-4/5-kinase_core"/>
</dbReference>
<dbReference type="PROSITE" id="PS51455">
    <property type="entry name" value="PIPK"/>
    <property type="match status" value="1"/>
</dbReference>
<name>A0A8S1RJ98_9CILI</name>
<reference evidence="6" key="1">
    <citation type="submission" date="2021-01" db="EMBL/GenBank/DDBJ databases">
        <authorList>
            <consortium name="Genoscope - CEA"/>
            <person name="William W."/>
        </authorList>
    </citation>
    <scope>NUCLEOTIDE SEQUENCE</scope>
</reference>
<keyword evidence="1" id="KW-0547">Nucleotide-binding</keyword>
<dbReference type="OrthoDB" id="284201at2759"/>
<gene>
    <name evidence="6" type="ORF">PSON_ATCC_30995.1.T1760012</name>
</gene>
<feature type="region of interest" description="Disordered" evidence="3">
    <location>
        <begin position="46"/>
        <end position="67"/>
    </location>
</feature>
<dbReference type="GO" id="GO:0005886">
    <property type="term" value="C:plasma membrane"/>
    <property type="evidence" value="ECO:0007669"/>
    <property type="project" value="TreeGrafter"/>
</dbReference>
<feature type="domain" description="PIPK" evidence="5">
    <location>
        <begin position="1040"/>
        <end position="1391"/>
    </location>
</feature>
<evidence type="ECO:0000259" key="5">
    <source>
        <dbReference type="PROSITE" id="PS51455"/>
    </source>
</evidence>
<accession>A0A8S1RJ98</accession>
<keyword evidence="2" id="KW-0175">Coiled coil</keyword>
<feature type="transmembrane region" description="Helical" evidence="4">
    <location>
        <begin position="768"/>
        <end position="789"/>
    </location>
</feature>
<keyword evidence="4" id="KW-1133">Transmembrane helix</keyword>
<dbReference type="SMART" id="SM00330">
    <property type="entry name" value="PIPKc"/>
    <property type="match status" value="1"/>
</dbReference>
<feature type="transmembrane region" description="Helical" evidence="4">
    <location>
        <begin position="900"/>
        <end position="920"/>
    </location>
</feature>
<feature type="transmembrane region" description="Helical" evidence="4">
    <location>
        <begin position="859"/>
        <end position="880"/>
    </location>
</feature>
<feature type="transmembrane region" description="Helical" evidence="4">
    <location>
        <begin position="810"/>
        <end position="830"/>
    </location>
</feature>
<dbReference type="CDD" id="cd00139">
    <property type="entry name" value="PIPKc"/>
    <property type="match status" value="1"/>
</dbReference>
<keyword evidence="7" id="KW-1185">Reference proteome</keyword>
<dbReference type="PANTHER" id="PTHR23086">
    <property type="entry name" value="PHOSPHATIDYLINOSITOL-4-PHOSPHATE 5-KINASE"/>
    <property type="match status" value="1"/>
</dbReference>
<dbReference type="InterPro" id="IPR023610">
    <property type="entry name" value="PInositol-4/5-P-5/4-kinase"/>
</dbReference>
<organism evidence="6 7">
    <name type="scientific">Paramecium sonneborni</name>
    <dbReference type="NCBI Taxonomy" id="65129"/>
    <lineage>
        <taxon>Eukaryota</taxon>
        <taxon>Sar</taxon>
        <taxon>Alveolata</taxon>
        <taxon>Ciliophora</taxon>
        <taxon>Intramacronucleata</taxon>
        <taxon>Oligohymenophorea</taxon>
        <taxon>Peniculida</taxon>
        <taxon>Parameciidae</taxon>
        <taxon>Paramecium</taxon>
    </lineage>
</organism>
<evidence type="ECO:0000313" key="6">
    <source>
        <dbReference type="EMBL" id="CAD8127363.1"/>
    </source>
</evidence>
<comment type="caution">
    <text evidence="6">The sequence shown here is derived from an EMBL/GenBank/DDBJ whole genome shotgun (WGS) entry which is preliminary data.</text>
</comment>
<evidence type="ECO:0000256" key="3">
    <source>
        <dbReference type="SAM" id="MobiDB-lite"/>
    </source>
</evidence>
<feature type="coiled-coil region" evidence="2">
    <location>
        <begin position="276"/>
        <end position="324"/>
    </location>
</feature>
<evidence type="ECO:0000313" key="7">
    <source>
        <dbReference type="Proteomes" id="UP000692954"/>
    </source>
</evidence>
<keyword evidence="1" id="KW-0808">Transferase</keyword>
<feature type="transmembrane region" description="Helical" evidence="4">
    <location>
        <begin position="697"/>
        <end position="719"/>
    </location>
</feature>
<protein>
    <recommendedName>
        <fullName evidence="5">PIPK domain-containing protein</fullName>
    </recommendedName>
</protein>
<proteinExistence type="predicted"/>
<dbReference type="EMBL" id="CAJJDN010000176">
    <property type="protein sequence ID" value="CAD8127363.1"/>
    <property type="molecule type" value="Genomic_DNA"/>
</dbReference>
<dbReference type="Proteomes" id="UP000692954">
    <property type="component" value="Unassembled WGS sequence"/>
</dbReference>
<evidence type="ECO:0000256" key="1">
    <source>
        <dbReference type="PROSITE-ProRule" id="PRU00781"/>
    </source>
</evidence>
<evidence type="ECO:0000256" key="2">
    <source>
        <dbReference type="SAM" id="Coils"/>
    </source>
</evidence>
<keyword evidence="4" id="KW-0472">Membrane</keyword>
<evidence type="ECO:0000256" key="4">
    <source>
        <dbReference type="SAM" id="Phobius"/>
    </source>
</evidence>
<dbReference type="GO" id="GO:0005524">
    <property type="term" value="F:ATP binding"/>
    <property type="evidence" value="ECO:0007669"/>
    <property type="project" value="UniProtKB-UniRule"/>
</dbReference>
<keyword evidence="4" id="KW-0812">Transmembrane</keyword>
<feature type="coiled-coil region" evidence="2">
    <location>
        <begin position="367"/>
        <end position="407"/>
    </location>
</feature>
<dbReference type="GO" id="GO:0016308">
    <property type="term" value="F:1-phosphatidylinositol-4-phosphate 5-kinase activity"/>
    <property type="evidence" value="ECO:0007669"/>
    <property type="project" value="TreeGrafter"/>
</dbReference>
<dbReference type="GO" id="GO:0046854">
    <property type="term" value="P:phosphatidylinositol phosphate biosynthetic process"/>
    <property type="evidence" value="ECO:0007669"/>
    <property type="project" value="TreeGrafter"/>
</dbReference>
<sequence>MKKIIQTTSSTLLPKRSLTKAKTQNQFEETDPAQRDRKIIRMRNVVDLGDAQDDQKKNLKKNGNDNEIDPLLEQLDQWHENIISKKKTYAFEQVKQNDNHKVIEHEFNLDNGPQINQNIINQIMKPIEKQFYKNDETNQDVQVKFQMLRPNKESGNNVLKTLDQVRIEMNKQILNSLLLQKVKKKLDKMNINRKHKSNWNIQKLDEETTQIFRDQSHALKQKTLNNFKGITEYFSNPAQYIDYDIVLTRAKHYSNRPPTSFPTTHIPQQQQTSSSAKQLMESYQLLQTQIKEHKNIIFQMRIDNNQLVQDQNHLEEEVSDIRRKFFIKEERARQGWIPDQQQVQGEVVPNNKKTLMGTIEKIRFQRDQEIKQRIREIQSLKQQMQQNSEKQQQIQKELDDMRQKKRRCKMLLKDIFLKQFQESNNQSVPEGLISIIKNMRKINEGVKLEYFPKYLDEKSKQYLLQASQLEMDIEETRMLTQKYNSQQILQHSSLAKQTISSQRQQVSVSQIKNQVKLMLKKSKVSIKKPVFVQGIDPLNPSSFAHVIKWEHQELEPQQLIEPAENNFKSQNNSSEGNNVIKDYNQKLVQLQQQLESLTNEECQRLLKQYQNKKLLSDVQELKMVLYALFGQTQGDQQWIPFVLDWTEQKQLNPQQIFQNDEKQRQSNSQRDQHTLPDIMKTRVSETFRKLTEVANKFYTLIAFACVNIVCSSFIVFTYLAWKAGRKSPGDIVFALGLCQLSTSIYWMMSSPDVNSPSNPDTNLNETSYCRWVDFTQNIGFLGQFIYNFAYCFTMRQEITNVLKTNAKFKMLLHSFCLVFTLCISLILFAFQPEIQHRATQKIVDKCINIIILERNYLPLALYVFEFVYIISALYTIWYFYQNLPNDDTFRNNKKSSLIRYVMYIISTIILSLFTLLSTFIQTSEHPSYQPANLENVMLISTCSFYTLGSGILCYQRVKNPALLRKIVNMVHKAFYPQPKKEVEIVDVDTQFVEVQKFIRMFQIRSVLAGIIQYFNNMTEYLDENIEESQIDVVGNSQWLIQARTTEDYDVSLKSPLTRETLSDEQIAIARTLEKYRLNNSALNKEFSFYVKETQYTKGKNPKMFALAPKYFYYLFKFDNLDIDAHDSFSLEKNAELIENMINVDGGKSGEFFFFSYDNKWILKTITDRELNSFRQRMPEYFHHMSEYKDSLINKIYGIFSYDMNYISSSCGIIYHMVLMKNISQVPRPYIKRTFDLKGSEVAREALKGKPKDFDLSKITLKDVDFDAQEKWVKIEQSQSDFVKQQLIKDAEFFKKTYLLDYSLLIMKIDWGEYQRNVDGLVEIPQNVFPSSEDQNVYYHIAIIDYLQEWNLSKMAEKASKQLLAMNSKLNVSAQTPEIYASRFIDNLVNKIFR</sequence>
<keyword evidence="1" id="KW-0067">ATP-binding</keyword>